<keyword evidence="6 11" id="KW-0798">TonB box</keyword>
<evidence type="ECO:0000256" key="6">
    <source>
        <dbReference type="ARBA" id="ARBA00023077"/>
    </source>
</evidence>
<organism evidence="15 16">
    <name type="scientific">Candidatus Nitrobium versatile</name>
    <dbReference type="NCBI Taxonomy" id="2884831"/>
    <lineage>
        <taxon>Bacteria</taxon>
        <taxon>Pseudomonadati</taxon>
        <taxon>Nitrospirota</taxon>
        <taxon>Nitrospiria</taxon>
        <taxon>Nitrospirales</taxon>
        <taxon>Nitrospiraceae</taxon>
        <taxon>Candidatus Nitrobium</taxon>
    </lineage>
</organism>
<keyword evidence="2 10" id="KW-0813">Transport</keyword>
<dbReference type="PROSITE" id="PS52016">
    <property type="entry name" value="TONB_DEPENDENT_REC_3"/>
    <property type="match status" value="1"/>
</dbReference>
<dbReference type="Gene3D" id="2.170.130.10">
    <property type="entry name" value="TonB-dependent receptor, plug domain"/>
    <property type="match status" value="1"/>
</dbReference>
<dbReference type="InterPro" id="IPR036942">
    <property type="entry name" value="Beta-barrel_TonB_sf"/>
</dbReference>
<evidence type="ECO:0000256" key="8">
    <source>
        <dbReference type="ARBA" id="ARBA00023170"/>
    </source>
</evidence>
<dbReference type="InterPro" id="IPR037066">
    <property type="entry name" value="Plug_dom_sf"/>
</dbReference>
<dbReference type="PANTHER" id="PTHR30069">
    <property type="entry name" value="TONB-DEPENDENT OUTER MEMBRANE RECEPTOR"/>
    <property type="match status" value="1"/>
</dbReference>
<evidence type="ECO:0000259" key="13">
    <source>
        <dbReference type="Pfam" id="PF00593"/>
    </source>
</evidence>
<evidence type="ECO:0000256" key="11">
    <source>
        <dbReference type="RuleBase" id="RU003357"/>
    </source>
</evidence>
<comment type="similarity">
    <text evidence="10 11">Belongs to the TonB-dependent receptor family.</text>
</comment>
<dbReference type="Pfam" id="PF00593">
    <property type="entry name" value="TonB_dep_Rec_b-barrel"/>
    <property type="match status" value="1"/>
</dbReference>
<evidence type="ECO:0000256" key="10">
    <source>
        <dbReference type="PROSITE-ProRule" id="PRU01360"/>
    </source>
</evidence>
<proteinExistence type="inferred from homology"/>
<evidence type="ECO:0000256" key="4">
    <source>
        <dbReference type="ARBA" id="ARBA00022692"/>
    </source>
</evidence>
<dbReference type="Proteomes" id="UP000705867">
    <property type="component" value="Unassembled WGS sequence"/>
</dbReference>
<dbReference type="Pfam" id="PF07715">
    <property type="entry name" value="Plug"/>
    <property type="match status" value="1"/>
</dbReference>
<keyword evidence="8 15" id="KW-0675">Receptor</keyword>
<evidence type="ECO:0000256" key="1">
    <source>
        <dbReference type="ARBA" id="ARBA00004571"/>
    </source>
</evidence>
<dbReference type="InterPro" id="IPR012910">
    <property type="entry name" value="Plug_dom"/>
</dbReference>
<keyword evidence="9 10" id="KW-0998">Cell outer membrane</keyword>
<protein>
    <submittedName>
        <fullName evidence="15">TonB-dependent receptor</fullName>
    </submittedName>
</protein>
<reference evidence="15" key="2">
    <citation type="submission" date="2021-08" db="EMBL/GenBank/DDBJ databases">
        <authorList>
            <person name="Dalcin Martins P."/>
        </authorList>
    </citation>
    <scope>NUCLEOTIDE SEQUENCE</scope>
    <source>
        <strain evidence="15">MAG_39</strain>
    </source>
</reference>
<dbReference type="AlphaFoldDB" id="A0A953M2M6"/>
<dbReference type="GO" id="GO:0044718">
    <property type="term" value="P:siderophore transmembrane transport"/>
    <property type="evidence" value="ECO:0007669"/>
    <property type="project" value="TreeGrafter"/>
</dbReference>
<keyword evidence="7 10" id="KW-0472">Membrane</keyword>
<keyword evidence="4 10" id="KW-0812">Transmembrane</keyword>
<evidence type="ECO:0000313" key="16">
    <source>
        <dbReference type="Proteomes" id="UP000705867"/>
    </source>
</evidence>
<evidence type="ECO:0000256" key="12">
    <source>
        <dbReference type="SAM" id="SignalP"/>
    </source>
</evidence>
<evidence type="ECO:0000256" key="3">
    <source>
        <dbReference type="ARBA" id="ARBA00022452"/>
    </source>
</evidence>
<evidence type="ECO:0000259" key="14">
    <source>
        <dbReference type="Pfam" id="PF07715"/>
    </source>
</evidence>
<feature type="domain" description="TonB-dependent receptor-like beta-barrel" evidence="13">
    <location>
        <begin position="246"/>
        <end position="639"/>
    </location>
</feature>
<sequence length="662" mass="74571">MKEFRVLSRMQHCFFHFLQYSLLFLPFCAALIAGTAMNAAAEADTVNAKEVVVTATKTEAELEDVPATVDVITREEIRAKAAVKLKDIIRFDSSFNIVRSRGRDFPALRGMDSRHTLILVDGRRLTGEVDLDFELDRLTLENVERIEVLKGPASALYGSDALGGVINIITRTPDRPALELTPKYGVFEDGDGAHKSITAYASGGKIGRFGLSLSGSYLSFDPYATESKTYLQTERDQATAAMKVTYDFTRYTRLILDGEYIKEDEENVSLSGSTLVRDINDNSRYNLSLGISHKSPALEYLLRTYLSYYDKDYEQRTESTSTLRKFDVIKRVTPVAEGHVTKEILKNHLVTFGGEYRHEIFDGTRVKTGDGTFTEVREGVTSEGSEAKLNYWAAYLQDEILIGDSLIVIPAVRYDDSDKFENEISPKVGVTYKITPHLRVKASYAHGFKSPTPRELYYDMPQSSYIIRGNPSIKPEKSDSYEVSVEGERGIFSGKITYFYTDVKDLIEAVNAGKEGSYTVYVYQNVSEATIQGVEAEVGLALTRDLSLTGSYTYLDAMDDENNQRLTMRPRHKIVTKAMYTNRPLGLRANLWNEYIGSNLWQIASSRAPEIVKDYSVWYVSLSKEITRNFELYAGVDNLFDETDADIPLIGSFYYGGVRMRF</sequence>
<evidence type="ECO:0000313" key="15">
    <source>
        <dbReference type="EMBL" id="MBZ0157834.1"/>
    </source>
</evidence>
<dbReference type="CDD" id="cd01347">
    <property type="entry name" value="ligand_gated_channel"/>
    <property type="match status" value="1"/>
</dbReference>
<dbReference type="InterPro" id="IPR039426">
    <property type="entry name" value="TonB-dep_rcpt-like"/>
</dbReference>
<feature type="signal peptide" evidence="12">
    <location>
        <begin position="1"/>
        <end position="38"/>
    </location>
</feature>
<dbReference type="EMBL" id="JAIOIV010000130">
    <property type="protein sequence ID" value="MBZ0157834.1"/>
    <property type="molecule type" value="Genomic_DNA"/>
</dbReference>
<keyword evidence="3 10" id="KW-1134">Transmembrane beta strand</keyword>
<comment type="caution">
    <text evidence="15">The sequence shown here is derived from an EMBL/GenBank/DDBJ whole genome shotgun (WGS) entry which is preliminary data.</text>
</comment>
<evidence type="ECO:0000256" key="9">
    <source>
        <dbReference type="ARBA" id="ARBA00023237"/>
    </source>
</evidence>
<dbReference type="InterPro" id="IPR000531">
    <property type="entry name" value="Beta-barrel_TonB"/>
</dbReference>
<gene>
    <name evidence="15" type="ORF">K8I29_16685</name>
</gene>
<evidence type="ECO:0000256" key="2">
    <source>
        <dbReference type="ARBA" id="ARBA00022448"/>
    </source>
</evidence>
<accession>A0A953M2M6</accession>
<dbReference type="GO" id="GO:0015344">
    <property type="term" value="F:siderophore uptake transmembrane transporter activity"/>
    <property type="evidence" value="ECO:0007669"/>
    <property type="project" value="TreeGrafter"/>
</dbReference>
<evidence type="ECO:0000256" key="5">
    <source>
        <dbReference type="ARBA" id="ARBA00022729"/>
    </source>
</evidence>
<dbReference type="PANTHER" id="PTHR30069:SF29">
    <property type="entry name" value="HEMOGLOBIN AND HEMOGLOBIN-HAPTOGLOBIN-BINDING PROTEIN 1-RELATED"/>
    <property type="match status" value="1"/>
</dbReference>
<comment type="subcellular location">
    <subcellularLocation>
        <location evidence="1 10">Cell outer membrane</location>
        <topology evidence="1 10">Multi-pass membrane protein</topology>
    </subcellularLocation>
</comment>
<dbReference type="GO" id="GO:0009279">
    <property type="term" value="C:cell outer membrane"/>
    <property type="evidence" value="ECO:0007669"/>
    <property type="project" value="UniProtKB-SubCell"/>
</dbReference>
<feature type="chain" id="PRO_5037601133" evidence="12">
    <location>
        <begin position="39"/>
        <end position="662"/>
    </location>
</feature>
<reference evidence="15" key="1">
    <citation type="journal article" date="2021" name="bioRxiv">
        <title>Unraveling nitrogen, sulfur and carbon metabolic pathways and microbial community transcriptional responses to substrate deprivation and toxicity stresses in a bioreactor mimicking anoxic brackish coastal sediment conditions.</title>
        <authorList>
            <person name="Martins P.D."/>
            <person name="Echeveste M.J."/>
            <person name="Arshad A."/>
            <person name="Kurth J."/>
            <person name="Ouboter H."/>
            <person name="Jetten M.S.M."/>
            <person name="Welte C.U."/>
        </authorList>
    </citation>
    <scope>NUCLEOTIDE SEQUENCE</scope>
    <source>
        <strain evidence="15">MAG_39</strain>
    </source>
</reference>
<keyword evidence="5 12" id="KW-0732">Signal</keyword>
<dbReference type="SUPFAM" id="SSF56935">
    <property type="entry name" value="Porins"/>
    <property type="match status" value="1"/>
</dbReference>
<evidence type="ECO:0000256" key="7">
    <source>
        <dbReference type="ARBA" id="ARBA00023136"/>
    </source>
</evidence>
<dbReference type="Gene3D" id="2.40.170.20">
    <property type="entry name" value="TonB-dependent receptor, beta-barrel domain"/>
    <property type="match status" value="1"/>
</dbReference>
<feature type="domain" description="TonB-dependent receptor plug" evidence="14">
    <location>
        <begin position="62"/>
        <end position="165"/>
    </location>
</feature>
<name>A0A953M2M6_9BACT</name>